<feature type="chain" id="PRO_5027804903" description="Secreted protein" evidence="1">
    <location>
        <begin position="19"/>
        <end position="104"/>
    </location>
</feature>
<keyword evidence="1" id="KW-0732">Signal</keyword>
<dbReference type="KEGG" id="pgri:PgNI_10556"/>
<accession>A0A6P8AZG5</accession>
<proteinExistence type="predicted"/>
<feature type="signal peptide" evidence="1">
    <location>
        <begin position="1"/>
        <end position="18"/>
    </location>
</feature>
<dbReference type="RefSeq" id="XP_030980361.1">
    <property type="nucleotide sequence ID" value="XM_031130528.1"/>
</dbReference>
<evidence type="ECO:0000313" key="3">
    <source>
        <dbReference type="RefSeq" id="XP_030980361.1"/>
    </source>
</evidence>
<sequence length="104" mass="11963">MLLFFCLLFCCYFEVGRGFEIGQGTHFPVFSFHFVKKSQNRPGDDIVSKKPNLQTFSILQGLEFCSATDFTAAGPLFQEARPGVEWRFWATLACWVNENLRELI</sequence>
<name>A0A6P8AZG5_PYRGI</name>
<organism evidence="2 3">
    <name type="scientific">Pyricularia grisea</name>
    <name type="common">Crabgrass-specific blast fungus</name>
    <name type="synonym">Magnaporthe grisea</name>
    <dbReference type="NCBI Taxonomy" id="148305"/>
    <lineage>
        <taxon>Eukaryota</taxon>
        <taxon>Fungi</taxon>
        <taxon>Dikarya</taxon>
        <taxon>Ascomycota</taxon>
        <taxon>Pezizomycotina</taxon>
        <taxon>Sordariomycetes</taxon>
        <taxon>Sordariomycetidae</taxon>
        <taxon>Magnaporthales</taxon>
        <taxon>Pyriculariaceae</taxon>
        <taxon>Pyricularia</taxon>
    </lineage>
</organism>
<dbReference type="AlphaFoldDB" id="A0A6P8AZG5"/>
<gene>
    <name evidence="3" type="ORF">PgNI_10556</name>
</gene>
<evidence type="ECO:0000313" key="2">
    <source>
        <dbReference type="Proteomes" id="UP000515153"/>
    </source>
</evidence>
<evidence type="ECO:0000256" key="1">
    <source>
        <dbReference type="SAM" id="SignalP"/>
    </source>
</evidence>
<dbReference type="GeneID" id="41965435"/>
<reference evidence="3" key="3">
    <citation type="submission" date="2025-08" db="UniProtKB">
        <authorList>
            <consortium name="RefSeq"/>
        </authorList>
    </citation>
    <scope>IDENTIFICATION</scope>
    <source>
        <strain evidence="3">NI907</strain>
    </source>
</reference>
<dbReference type="Proteomes" id="UP000515153">
    <property type="component" value="Chromosome VII"/>
</dbReference>
<evidence type="ECO:0008006" key="4">
    <source>
        <dbReference type="Google" id="ProtNLM"/>
    </source>
</evidence>
<protein>
    <recommendedName>
        <fullName evidence="4">Secreted protein</fullName>
    </recommendedName>
</protein>
<reference evidence="2 3" key="1">
    <citation type="journal article" date="2019" name="Mol. Biol. Evol.">
        <title>Blast fungal genomes show frequent chromosomal changes, gene gains and losses, and effector gene turnover.</title>
        <authorList>
            <person name="Gomez Luciano L.B."/>
            <person name="Jason Tsai I."/>
            <person name="Chuma I."/>
            <person name="Tosa Y."/>
            <person name="Chen Y.H."/>
            <person name="Li J.Y."/>
            <person name="Li M.Y."/>
            <person name="Jade Lu M.Y."/>
            <person name="Nakayashiki H."/>
            <person name="Li W.H."/>
        </authorList>
    </citation>
    <scope>NUCLEOTIDE SEQUENCE [LARGE SCALE GENOMIC DNA]</scope>
    <source>
        <strain evidence="2 3">NI907</strain>
    </source>
</reference>
<keyword evidence="2" id="KW-1185">Reference proteome</keyword>
<reference evidence="3" key="2">
    <citation type="submission" date="2019-10" db="EMBL/GenBank/DDBJ databases">
        <authorList>
            <consortium name="NCBI Genome Project"/>
        </authorList>
    </citation>
    <scope>NUCLEOTIDE SEQUENCE</scope>
    <source>
        <strain evidence="3">NI907</strain>
    </source>
</reference>